<evidence type="ECO:0000313" key="2">
    <source>
        <dbReference type="Proteomes" id="UP001165064"/>
    </source>
</evidence>
<organism evidence="1 2">
    <name type="scientific">Ambrosiozyma monospora</name>
    <name type="common">Yeast</name>
    <name type="synonym">Endomycopsis monosporus</name>
    <dbReference type="NCBI Taxonomy" id="43982"/>
    <lineage>
        <taxon>Eukaryota</taxon>
        <taxon>Fungi</taxon>
        <taxon>Dikarya</taxon>
        <taxon>Ascomycota</taxon>
        <taxon>Saccharomycotina</taxon>
        <taxon>Pichiomycetes</taxon>
        <taxon>Pichiales</taxon>
        <taxon>Pichiaceae</taxon>
        <taxon>Ambrosiozyma</taxon>
    </lineage>
</organism>
<sequence>MHQFLLGLSNLRCLIIGGALGINSLKKLPDSIEMLDLIGSYNNIESLSLTTSLETLRFKHVEHTKNMKNVQFPSIENCDQLVNLRSLKVLDFHPSVVSHCAKNLPVTIKNLEFSFRANLPSLGYFNFKHVPNLYTLRLGVRPGKLNLSGLPKSVHFLQVNIYHGEYPVTVRLSQVPEVNIPVEKKNTKVGSIISCSKYPDDFVTLLDLTQLKFDRFSAIMTERPTCSYVFDTVIKLNKVSSTLKDFTIEKCNWRYCDKGFRHFRPYIPQIHDSMVGCGVMRYKEIMKLE</sequence>
<keyword evidence="2" id="KW-1185">Reference proteome</keyword>
<protein>
    <submittedName>
        <fullName evidence="1">Unnamed protein product</fullName>
    </submittedName>
</protein>
<reference evidence="1" key="1">
    <citation type="submission" date="2023-04" db="EMBL/GenBank/DDBJ databases">
        <title>Ambrosiozyma monospora NBRC 10751.</title>
        <authorList>
            <person name="Ichikawa N."/>
            <person name="Sato H."/>
            <person name="Tonouchi N."/>
        </authorList>
    </citation>
    <scope>NUCLEOTIDE SEQUENCE</scope>
    <source>
        <strain evidence="1">NBRC 10751</strain>
    </source>
</reference>
<gene>
    <name evidence="1" type="ORF">Amon02_000125600</name>
</gene>
<dbReference type="EMBL" id="BSXS01000591">
    <property type="protein sequence ID" value="GME73091.1"/>
    <property type="molecule type" value="Genomic_DNA"/>
</dbReference>
<proteinExistence type="predicted"/>
<comment type="caution">
    <text evidence="1">The sequence shown here is derived from an EMBL/GenBank/DDBJ whole genome shotgun (WGS) entry which is preliminary data.</text>
</comment>
<evidence type="ECO:0000313" key="1">
    <source>
        <dbReference type="EMBL" id="GME73091.1"/>
    </source>
</evidence>
<accession>A0ACB5SU58</accession>
<name>A0ACB5SU58_AMBMO</name>
<dbReference type="Proteomes" id="UP001165064">
    <property type="component" value="Unassembled WGS sequence"/>
</dbReference>